<evidence type="ECO:0000313" key="2">
    <source>
        <dbReference type="Proteomes" id="UP001148786"/>
    </source>
</evidence>
<dbReference type="SUPFAM" id="SSF81383">
    <property type="entry name" value="F-box domain"/>
    <property type="match status" value="1"/>
</dbReference>
<keyword evidence="2" id="KW-1185">Reference proteome</keyword>
<accession>A0A9W8TEP8</accession>
<dbReference type="AlphaFoldDB" id="A0A9W8TEP8"/>
<organism evidence="1 2">
    <name type="scientific">Agrocybe chaxingu</name>
    <dbReference type="NCBI Taxonomy" id="84603"/>
    <lineage>
        <taxon>Eukaryota</taxon>
        <taxon>Fungi</taxon>
        <taxon>Dikarya</taxon>
        <taxon>Basidiomycota</taxon>
        <taxon>Agaricomycotina</taxon>
        <taxon>Agaricomycetes</taxon>
        <taxon>Agaricomycetidae</taxon>
        <taxon>Agaricales</taxon>
        <taxon>Agaricineae</taxon>
        <taxon>Strophariaceae</taxon>
        <taxon>Agrocybe</taxon>
    </lineage>
</organism>
<sequence length="439" mass="49893">MACCYVCGEDSELNNGVRDPSTLPKDGRVCYSCLDLDNLQAQIRNTKSFLAHLESHVHTLKSKYNHTHDHFTHQFPPEIIARIFAFCVAGPQKVLEITPFTLAAVCRRWRHVVLNFPALWANVNIDLKRFETKFRRRQELLIQWLKRSGQVPLSIRMTYHEPADWSWCRGEFKNIINILSVYSHRWQDIDLNIPFHLLKHLCGNGGYISILRTLTINPPPNRREDQQPPVGTFSFWIPNGNVCPERVSFSGINFNAIHVHWRYTTEAEFRGIALDDALALLRAAPNLRTCTLDLLPGTVLTQNPIIAPSLNTLGISVDALESNWPFFEYVRLPVLRSATFRYTTQSFAPFATCLSQSGCNSSLTSLVLSGGDCSLDFMDEDGLYMLLAAAPALEALVLHMPLLPREFFEVMAVQQDLLSRLRKLRYGLGRLTFAWGSVC</sequence>
<comment type="caution">
    <text evidence="1">The sequence shown here is derived from an EMBL/GenBank/DDBJ whole genome shotgun (WGS) entry which is preliminary data.</text>
</comment>
<gene>
    <name evidence="1" type="ORF">NLJ89_g557</name>
</gene>
<dbReference type="InterPro" id="IPR036047">
    <property type="entry name" value="F-box-like_dom_sf"/>
</dbReference>
<evidence type="ECO:0000313" key="1">
    <source>
        <dbReference type="EMBL" id="KAJ3517340.1"/>
    </source>
</evidence>
<evidence type="ECO:0008006" key="3">
    <source>
        <dbReference type="Google" id="ProtNLM"/>
    </source>
</evidence>
<proteinExistence type="predicted"/>
<dbReference type="OrthoDB" id="3071265at2759"/>
<dbReference type="Gene3D" id="1.20.1280.50">
    <property type="match status" value="1"/>
</dbReference>
<dbReference type="Proteomes" id="UP001148786">
    <property type="component" value="Unassembled WGS sequence"/>
</dbReference>
<name>A0A9W8TEP8_9AGAR</name>
<protein>
    <recommendedName>
        <fullName evidence="3">F-box domain-containing protein</fullName>
    </recommendedName>
</protein>
<reference evidence="1" key="1">
    <citation type="submission" date="2022-07" db="EMBL/GenBank/DDBJ databases">
        <title>Genome Sequence of Agrocybe chaxingu.</title>
        <authorList>
            <person name="Buettner E."/>
        </authorList>
    </citation>
    <scope>NUCLEOTIDE SEQUENCE</scope>
    <source>
        <strain evidence="1">MP-N11</strain>
    </source>
</reference>
<dbReference type="EMBL" id="JANKHO010000022">
    <property type="protein sequence ID" value="KAJ3517340.1"/>
    <property type="molecule type" value="Genomic_DNA"/>
</dbReference>